<dbReference type="AlphaFoldDB" id="A0A2P6PQR1"/>
<name>A0A2P6PQR1_ROSCH</name>
<organism evidence="1 2">
    <name type="scientific">Rosa chinensis</name>
    <name type="common">China rose</name>
    <dbReference type="NCBI Taxonomy" id="74649"/>
    <lineage>
        <taxon>Eukaryota</taxon>
        <taxon>Viridiplantae</taxon>
        <taxon>Streptophyta</taxon>
        <taxon>Embryophyta</taxon>
        <taxon>Tracheophyta</taxon>
        <taxon>Spermatophyta</taxon>
        <taxon>Magnoliopsida</taxon>
        <taxon>eudicotyledons</taxon>
        <taxon>Gunneridae</taxon>
        <taxon>Pentapetalae</taxon>
        <taxon>rosids</taxon>
        <taxon>fabids</taxon>
        <taxon>Rosales</taxon>
        <taxon>Rosaceae</taxon>
        <taxon>Rosoideae</taxon>
        <taxon>Rosoideae incertae sedis</taxon>
        <taxon>Rosa</taxon>
    </lineage>
</organism>
<sequence length="60" mass="6831">MRSRPLFFYKSSSAVPQISSYSLTPTHPITHSPPIYSLSSLTQTSSIFQDLRFLGIRERV</sequence>
<evidence type="ECO:0000313" key="1">
    <source>
        <dbReference type="EMBL" id="PRQ24273.1"/>
    </source>
</evidence>
<dbReference type="Gramene" id="PRQ24273">
    <property type="protein sequence ID" value="PRQ24273"/>
    <property type="gene ID" value="RchiOBHm_Chr6g0270551"/>
</dbReference>
<protein>
    <submittedName>
        <fullName evidence="1">Uncharacterized protein</fullName>
    </submittedName>
</protein>
<reference evidence="1 2" key="1">
    <citation type="journal article" date="2018" name="Nat. Genet.">
        <title>The Rosa genome provides new insights in the design of modern roses.</title>
        <authorList>
            <person name="Bendahmane M."/>
        </authorList>
    </citation>
    <scope>NUCLEOTIDE SEQUENCE [LARGE SCALE GENOMIC DNA]</scope>
    <source>
        <strain evidence="2">cv. Old Blush</strain>
    </source>
</reference>
<keyword evidence="2" id="KW-1185">Reference proteome</keyword>
<gene>
    <name evidence="1" type="ORF">RchiOBHm_Chr6g0270551</name>
</gene>
<proteinExistence type="predicted"/>
<comment type="caution">
    <text evidence="1">The sequence shown here is derived from an EMBL/GenBank/DDBJ whole genome shotgun (WGS) entry which is preliminary data.</text>
</comment>
<dbReference type="EMBL" id="PDCK01000044">
    <property type="protein sequence ID" value="PRQ24273.1"/>
    <property type="molecule type" value="Genomic_DNA"/>
</dbReference>
<evidence type="ECO:0000313" key="2">
    <source>
        <dbReference type="Proteomes" id="UP000238479"/>
    </source>
</evidence>
<accession>A0A2P6PQR1</accession>
<dbReference type="Proteomes" id="UP000238479">
    <property type="component" value="Chromosome 6"/>
</dbReference>